<dbReference type="Proteomes" id="UP000199415">
    <property type="component" value="Unassembled WGS sequence"/>
</dbReference>
<organism evidence="3 4">
    <name type="scientific">Limimonas halophila</name>
    <dbReference type="NCBI Taxonomy" id="1082479"/>
    <lineage>
        <taxon>Bacteria</taxon>
        <taxon>Pseudomonadati</taxon>
        <taxon>Pseudomonadota</taxon>
        <taxon>Alphaproteobacteria</taxon>
        <taxon>Rhodospirillales</taxon>
        <taxon>Rhodovibrionaceae</taxon>
        <taxon>Limimonas</taxon>
    </lineage>
</organism>
<dbReference type="GO" id="GO:0005737">
    <property type="term" value="C:cytoplasm"/>
    <property type="evidence" value="ECO:0007669"/>
    <property type="project" value="TreeGrafter"/>
</dbReference>
<protein>
    <submittedName>
        <fullName evidence="3">Calcineurin-like phosphoesterase superfamily domain-containing protein</fullName>
    </submittedName>
</protein>
<dbReference type="Gene3D" id="3.60.21.10">
    <property type="match status" value="1"/>
</dbReference>
<reference evidence="3 4" key="1">
    <citation type="submission" date="2016-10" db="EMBL/GenBank/DDBJ databases">
        <authorList>
            <person name="de Groot N.N."/>
        </authorList>
    </citation>
    <scope>NUCLEOTIDE SEQUENCE [LARGE SCALE GENOMIC DNA]</scope>
    <source>
        <strain evidence="3 4">DSM 25584</strain>
    </source>
</reference>
<keyword evidence="4" id="KW-1185">Reference proteome</keyword>
<dbReference type="GO" id="GO:0016791">
    <property type="term" value="F:phosphatase activity"/>
    <property type="evidence" value="ECO:0007669"/>
    <property type="project" value="TreeGrafter"/>
</dbReference>
<dbReference type="InterPro" id="IPR029052">
    <property type="entry name" value="Metallo-depent_PP-like"/>
</dbReference>
<accession>A0A1G7RBF5</accession>
<evidence type="ECO:0000313" key="4">
    <source>
        <dbReference type="Proteomes" id="UP000199415"/>
    </source>
</evidence>
<dbReference type="EMBL" id="FNCE01000005">
    <property type="protein sequence ID" value="SDG08108.1"/>
    <property type="molecule type" value="Genomic_DNA"/>
</dbReference>
<gene>
    <name evidence="3" type="ORF">SAMN05216241_10569</name>
</gene>
<dbReference type="SUPFAM" id="SSF56300">
    <property type="entry name" value="Metallo-dependent phosphatases"/>
    <property type="match status" value="1"/>
</dbReference>
<proteinExistence type="inferred from homology"/>
<name>A0A1G7RBF5_9PROT</name>
<sequence>MTGATLEPDRDLGPRDGAVFVFGGPVSNLEATRAALAAAEQHGIPPERTVCTGDVVAYCADPQATVDAIREAGVHTVMGNCEESLGERADDCGCNFAAGSACDALSGAWYAHANRHLTDDARAWMRDLPRVLRFRVGRVRVAAVHGSPAQINGWVFASTDAAEKHAALRALGVDAIVAGHAGIPFVHDLGDGLWVNAGSVGMPANDGTPRGWSALLIPDGDGVRVELHALSYDHAGAAARMRAERLPEAYASALETGRWPSEDVLPAAERAQAGVALPATRTLRWAPIAAAAR</sequence>
<feature type="domain" description="Calcineurin-like phosphoesterase" evidence="2">
    <location>
        <begin position="29"/>
        <end position="208"/>
    </location>
</feature>
<dbReference type="RefSeq" id="WP_090019656.1">
    <property type="nucleotide sequence ID" value="NZ_FNCE01000005.1"/>
</dbReference>
<dbReference type="STRING" id="1082479.SAMN05216241_10569"/>
<evidence type="ECO:0000259" key="2">
    <source>
        <dbReference type="Pfam" id="PF12850"/>
    </source>
</evidence>
<dbReference type="Pfam" id="PF12850">
    <property type="entry name" value="Metallophos_2"/>
    <property type="match status" value="1"/>
</dbReference>
<comment type="similarity">
    <text evidence="1">Belongs to the metallophosphoesterase superfamily. YfcE family.</text>
</comment>
<dbReference type="InterPro" id="IPR024654">
    <property type="entry name" value="Calcineurin-like_PHP_lpxH"/>
</dbReference>
<evidence type="ECO:0000313" key="3">
    <source>
        <dbReference type="EMBL" id="SDG08108.1"/>
    </source>
</evidence>
<evidence type="ECO:0000256" key="1">
    <source>
        <dbReference type="ARBA" id="ARBA00008950"/>
    </source>
</evidence>
<dbReference type="PANTHER" id="PTHR42850">
    <property type="entry name" value="METALLOPHOSPHOESTERASE"/>
    <property type="match status" value="1"/>
</dbReference>
<dbReference type="AlphaFoldDB" id="A0A1G7RBF5"/>
<dbReference type="InterPro" id="IPR050126">
    <property type="entry name" value="Ap4A_hydrolase"/>
</dbReference>
<dbReference type="PANTHER" id="PTHR42850:SF2">
    <property type="entry name" value="BLL5683 PROTEIN"/>
    <property type="match status" value="1"/>
</dbReference>
<dbReference type="OrthoDB" id="9813918at2"/>